<keyword evidence="2 5" id="KW-0285">Flavoprotein</keyword>
<organism evidence="7 8">
    <name type="scientific">Geoalkalibacter halelectricus</name>
    <dbReference type="NCBI Taxonomy" id="2847045"/>
    <lineage>
        <taxon>Bacteria</taxon>
        <taxon>Pseudomonadati</taxon>
        <taxon>Thermodesulfobacteriota</taxon>
        <taxon>Desulfuromonadia</taxon>
        <taxon>Desulfuromonadales</taxon>
        <taxon>Geoalkalibacteraceae</taxon>
        <taxon>Geoalkalibacter</taxon>
    </lineage>
</organism>
<dbReference type="InterPro" id="IPR036551">
    <property type="entry name" value="Flavin_trans-like"/>
</dbReference>
<dbReference type="InterPro" id="IPR004507">
    <property type="entry name" value="UbiX-like"/>
</dbReference>
<reference evidence="7" key="1">
    <citation type="journal article" date="2022" name="Environ. Microbiol.">
        <title>Geoalkalibacter halelectricus SAP #1 sp. nov. possessing extracellular electron transfer and mineral#reducing capabilities from a haloalkaline environment.</title>
        <authorList>
            <person name="Yadav S."/>
            <person name="Singh R."/>
            <person name="Sundharam S.S."/>
            <person name="Chaudhary S."/>
            <person name="Krishnamurthi S."/>
            <person name="Patil S.A."/>
        </authorList>
    </citation>
    <scope>NUCLEOTIDE SEQUENCE</scope>
    <source>
        <strain evidence="7">SAP-1</strain>
    </source>
</reference>
<keyword evidence="1 5" id="KW-0637">Prenyltransferase</keyword>
<dbReference type="Proteomes" id="UP001060414">
    <property type="component" value="Chromosome"/>
</dbReference>
<dbReference type="NCBIfam" id="TIGR00421">
    <property type="entry name" value="ubiX_pad"/>
    <property type="match status" value="1"/>
</dbReference>
<evidence type="ECO:0000256" key="5">
    <source>
        <dbReference type="HAMAP-Rule" id="MF_01984"/>
    </source>
</evidence>
<dbReference type="EC" id="2.5.1.129" evidence="5"/>
<dbReference type="EMBL" id="CP092109">
    <property type="protein sequence ID" value="UWZ77976.1"/>
    <property type="molecule type" value="Genomic_DNA"/>
</dbReference>
<evidence type="ECO:0000256" key="4">
    <source>
        <dbReference type="ARBA" id="ARBA00022679"/>
    </source>
</evidence>
<dbReference type="InterPro" id="IPR003382">
    <property type="entry name" value="Flavoprotein"/>
</dbReference>
<evidence type="ECO:0000313" key="7">
    <source>
        <dbReference type="EMBL" id="UWZ77976.1"/>
    </source>
</evidence>
<accession>A0ABY5ZL32</accession>
<dbReference type="Pfam" id="PF02441">
    <property type="entry name" value="Flavoprotein"/>
    <property type="match status" value="1"/>
</dbReference>
<feature type="binding site" evidence="5">
    <location>
        <begin position="100"/>
        <end position="103"/>
    </location>
    <ligand>
        <name>FMN</name>
        <dbReference type="ChEBI" id="CHEBI:58210"/>
    </ligand>
</feature>
<dbReference type="RefSeq" id="WP_260746325.1">
    <property type="nucleotide sequence ID" value="NZ_CP092109.1"/>
</dbReference>
<gene>
    <name evidence="5" type="primary">ubiX</name>
    <name evidence="7" type="ORF">L9S41_09710</name>
</gene>
<evidence type="ECO:0000259" key="6">
    <source>
        <dbReference type="Pfam" id="PF02441"/>
    </source>
</evidence>
<evidence type="ECO:0000313" key="8">
    <source>
        <dbReference type="Proteomes" id="UP001060414"/>
    </source>
</evidence>
<feature type="domain" description="Flavoprotein" evidence="6">
    <location>
        <begin position="3"/>
        <end position="186"/>
    </location>
</feature>
<comment type="catalytic activity">
    <reaction evidence="5">
        <text>dimethylallyl phosphate + FMNH2 = prenylated FMNH2 + phosphate</text>
        <dbReference type="Rhea" id="RHEA:37743"/>
        <dbReference type="ChEBI" id="CHEBI:43474"/>
        <dbReference type="ChEBI" id="CHEBI:57618"/>
        <dbReference type="ChEBI" id="CHEBI:87467"/>
        <dbReference type="ChEBI" id="CHEBI:88052"/>
        <dbReference type="EC" id="2.5.1.129"/>
    </reaction>
</comment>
<comment type="similarity">
    <text evidence="5">Belongs to the UbiX/PAD1 family.</text>
</comment>
<comment type="function">
    <text evidence="5">Flavin prenyltransferase that catalyzes the synthesis of the prenylated FMN cofactor (prenyl-FMN) for 4-hydroxy-3-polyprenylbenzoic acid decarboxylase UbiD. The prenyltransferase is metal-independent and links a dimethylallyl moiety from dimethylallyl monophosphate (DMAP) to the flavin N5 and C6 atoms of FMN.</text>
</comment>
<feature type="binding site" evidence="5">
    <location>
        <position position="135"/>
    </location>
    <ligand>
        <name>FMN</name>
        <dbReference type="ChEBI" id="CHEBI:58210"/>
    </ligand>
</feature>
<feature type="binding site" evidence="5">
    <location>
        <position position="36"/>
    </location>
    <ligand>
        <name>FMN</name>
        <dbReference type="ChEBI" id="CHEBI:58210"/>
    </ligand>
</feature>
<keyword evidence="8" id="KW-1185">Reference proteome</keyword>
<dbReference type="SUPFAM" id="SSF52507">
    <property type="entry name" value="Homo-oligomeric flavin-containing Cys decarboxylases, HFCD"/>
    <property type="match status" value="1"/>
</dbReference>
<dbReference type="NCBIfam" id="NF004685">
    <property type="entry name" value="PRK06029.1"/>
    <property type="match status" value="1"/>
</dbReference>
<feature type="binding site" evidence="5">
    <location>
        <position position="165"/>
    </location>
    <ligand>
        <name>dimethylallyl phosphate</name>
        <dbReference type="ChEBI" id="CHEBI:88052"/>
    </ligand>
</feature>
<name>A0ABY5ZL32_9BACT</name>
<dbReference type="PANTHER" id="PTHR43374">
    <property type="entry name" value="FLAVIN PRENYLTRANSFERASE"/>
    <property type="match status" value="1"/>
</dbReference>
<dbReference type="PANTHER" id="PTHR43374:SF1">
    <property type="entry name" value="FLAVIN PRENYLTRANSFERASE PAD1, MITOCHONDRIAL"/>
    <property type="match status" value="1"/>
</dbReference>
<dbReference type="Gene3D" id="3.40.50.1950">
    <property type="entry name" value="Flavin prenyltransferase-like"/>
    <property type="match status" value="1"/>
</dbReference>
<evidence type="ECO:0000256" key="1">
    <source>
        <dbReference type="ARBA" id="ARBA00022602"/>
    </source>
</evidence>
<proteinExistence type="inferred from homology"/>
<comment type="caution">
    <text evidence="5">Lacks conserved residue(s) required for the propagation of feature annotation.</text>
</comment>
<keyword evidence="3 5" id="KW-0288">FMN</keyword>
<dbReference type="HAMAP" id="MF_01984">
    <property type="entry name" value="ubiX_pad"/>
    <property type="match status" value="1"/>
</dbReference>
<protein>
    <recommendedName>
        <fullName evidence="5">Flavin prenyltransferase UbiX</fullName>
        <ecNumber evidence="5">2.5.1.129</ecNumber>
    </recommendedName>
</protein>
<sequence length="199" mass="22126">MNHILVAITGASGSIYGLRLVEELMRGERRVTLLVTRSGMDVLRYETGLKWSGTTSERQALMRDYFDGSPNLQHFSADDLFAPIASGSSAPDAMVVAPCSMGSAARMAAGISDNLVERAADVMLKERRDLILVPRETPFNQVHLENLLRLARAGAHILPAMPAFYQRPRTMEELIDFVVGKILDSLRIEHQLFERWGEG</sequence>
<feature type="binding site" evidence="5">
    <location>
        <position position="181"/>
    </location>
    <ligand>
        <name>dimethylallyl phosphate</name>
        <dbReference type="ChEBI" id="CHEBI:88052"/>
    </ligand>
</feature>
<evidence type="ECO:0000256" key="3">
    <source>
        <dbReference type="ARBA" id="ARBA00022643"/>
    </source>
</evidence>
<evidence type="ECO:0000256" key="2">
    <source>
        <dbReference type="ARBA" id="ARBA00022630"/>
    </source>
</evidence>
<feature type="binding site" evidence="5">
    <location>
        <begin position="10"/>
        <end position="12"/>
    </location>
    <ligand>
        <name>FMN</name>
        <dbReference type="ChEBI" id="CHEBI:58210"/>
    </ligand>
</feature>
<keyword evidence="4 5" id="KW-0808">Transferase</keyword>